<keyword evidence="14" id="KW-1185">Reference proteome</keyword>
<dbReference type="InterPro" id="IPR010920">
    <property type="entry name" value="LSM_dom_sf"/>
</dbReference>
<accession>A0AA88RQ47</accession>
<evidence type="ECO:0000256" key="3">
    <source>
        <dbReference type="ARBA" id="ARBA00022448"/>
    </source>
</evidence>
<dbReference type="EMBL" id="JAVXUO010000248">
    <property type="protein sequence ID" value="KAK2994023.1"/>
    <property type="molecule type" value="Genomic_DNA"/>
</dbReference>
<feature type="domain" description="Mechanosensitive ion channel MscS" evidence="12">
    <location>
        <begin position="523"/>
        <end position="579"/>
    </location>
</feature>
<feature type="transmembrane region" description="Helical" evidence="11">
    <location>
        <begin position="470"/>
        <end position="489"/>
    </location>
</feature>
<feature type="compositionally biased region" description="Basic residues" evidence="10">
    <location>
        <begin position="131"/>
        <end position="144"/>
    </location>
</feature>
<dbReference type="AlphaFoldDB" id="A0AA88RQ47"/>
<evidence type="ECO:0000256" key="1">
    <source>
        <dbReference type="ARBA" id="ARBA00004141"/>
    </source>
</evidence>
<dbReference type="GO" id="GO:0006820">
    <property type="term" value="P:monoatomic anion transport"/>
    <property type="evidence" value="ECO:0007669"/>
    <property type="project" value="TreeGrafter"/>
</dbReference>
<feature type="region of interest" description="Disordered" evidence="10">
    <location>
        <begin position="90"/>
        <end position="157"/>
    </location>
</feature>
<comment type="similarity">
    <text evidence="2 9">Belongs to the MscS (TC 1.A.23) family.</text>
</comment>
<feature type="transmembrane region" description="Helical" evidence="11">
    <location>
        <begin position="237"/>
        <end position="256"/>
    </location>
</feature>
<keyword evidence="5 11" id="KW-1133">Transmembrane helix</keyword>
<dbReference type="Proteomes" id="UP001187471">
    <property type="component" value="Unassembled WGS sequence"/>
</dbReference>
<protein>
    <recommendedName>
        <fullName evidence="9">Mechanosensitive ion channel protein</fullName>
    </recommendedName>
</protein>
<evidence type="ECO:0000256" key="4">
    <source>
        <dbReference type="ARBA" id="ARBA00022692"/>
    </source>
</evidence>
<dbReference type="Gene3D" id="2.30.30.60">
    <property type="match status" value="1"/>
</dbReference>
<evidence type="ECO:0000256" key="7">
    <source>
        <dbReference type="ARBA" id="ARBA00023136"/>
    </source>
</evidence>
<evidence type="ECO:0000256" key="2">
    <source>
        <dbReference type="ARBA" id="ARBA00008017"/>
    </source>
</evidence>
<feature type="compositionally biased region" description="Polar residues" evidence="10">
    <location>
        <begin position="172"/>
        <end position="189"/>
    </location>
</feature>
<feature type="region of interest" description="Disordered" evidence="10">
    <location>
        <begin position="169"/>
        <end position="198"/>
    </location>
</feature>
<evidence type="ECO:0000313" key="13">
    <source>
        <dbReference type="EMBL" id="KAK2994023.1"/>
    </source>
</evidence>
<dbReference type="PANTHER" id="PTHR31618:SF20">
    <property type="entry name" value="MECHANOSENSITIVE ION CHANNEL PROTEIN 10"/>
    <property type="match status" value="1"/>
</dbReference>
<dbReference type="InterPro" id="IPR023408">
    <property type="entry name" value="MscS_beta-dom_sf"/>
</dbReference>
<keyword evidence="3" id="KW-0813">Transport</keyword>
<dbReference type="Pfam" id="PF00924">
    <property type="entry name" value="MS_channel_2nd"/>
    <property type="match status" value="1"/>
</dbReference>
<evidence type="ECO:0000256" key="9">
    <source>
        <dbReference type="PIRNR" id="PIRNR017209"/>
    </source>
</evidence>
<keyword evidence="6" id="KW-0406">Ion transport</keyword>
<evidence type="ECO:0000256" key="5">
    <source>
        <dbReference type="ARBA" id="ARBA00022989"/>
    </source>
</evidence>
<evidence type="ECO:0000313" key="14">
    <source>
        <dbReference type="Proteomes" id="UP001187471"/>
    </source>
</evidence>
<keyword evidence="4 11" id="KW-0812">Transmembrane</keyword>
<dbReference type="GO" id="GO:0008381">
    <property type="term" value="F:mechanosensitive monoatomic ion channel activity"/>
    <property type="evidence" value="ECO:0007669"/>
    <property type="project" value="TreeGrafter"/>
</dbReference>
<sequence length="688" mass="77793">MQALNALPVGYTYSFAINGCANVGQLREGEQVQARVLANVHKPFFLALKEYQILMDAYGKASNVGEIGMTDSKRSSEVVVVIAGEEKKNAASKGGVHAPGSCPSPETARLRSSPNKPAKISTAEGLSQRKFMSRKGSLHSKSKSRFGEQSLPIDPNMFDDISSSKLEECRETSNSPLRNTSNRSSPRNKVTSKEETTKTPLMTLSSQGVGAEDEEICKKVSIGKELKYKRVKMKVTMEWVVFLCIMGCLVASLRIEKLERSRLWGLEIWKWCVLIMESIFHQYVLRTLSGPPLLGRMNTASQLSVRQKQKKGKEKQVIDINKLHEMKREKVSAWTMKMLVDVISNSGLSTISNALEESDDGEGEEKDKEITSEMEAHAAAIDIFKNIVQPNCKFLQLIVLLSALCSDIDQKALRRFMLQEEVDLVLPLIDVAEKGRIDKTALIAWVVKVYKERKALAHTLNDTKTAVKQLNKLVSGILIILIVIVWLLLMEIATKVLVLLSSQLLVAAFMFKNTCKTIFEAIIFVFVMHPFDVGDRCVIDGTQMIVEEMNILTTVFLKFDNEKIYYPNSVLATKPISNFYRSPEMGDSLEFSIDFMTPVEKIGTLKETIKKYLVENAHHWQPNHNVVVKEIENVNKIKMALFFNHTMNFQDFAEKMRRRSELVIEMKRIFHVLEIKYNLLPQDVNLVK</sequence>
<dbReference type="InterPro" id="IPR006685">
    <property type="entry name" value="MscS_channel_2nd"/>
</dbReference>
<comment type="subcellular location">
    <subcellularLocation>
        <location evidence="1">Membrane</location>
        <topology evidence="1">Multi-pass membrane protein</topology>
    </subcellularLocation>
</comment>
<comment type="caution">
    <text evidence="13">The sequence shown here is derived from an EMBL/GenBank/DDBJ whole genome shotgun (WGS) entry which is preliminary data.</text>
</comment>
<dbReference type="FunFam" id="2.30.30.60:FF:000003">
    <property type="entry name" value="Predicted mechanosensitive ion channel"/>
    <property type="match status" value="1"/>
</dbReference>
<dbReference type="PIRSF" id="PIRSF017209">
    <property type="entry name" value="Memb_At2g17000_prd"/>
    <property type="match status" value="1"/>
</dbReference>
<organism evidence="13 14">
    <name type="scientific">Escallonia rubra</name>
    <dbReference type="NCBI Taxonomy" id="112253"/>
    <lineage>
        <taxon>Eukaryota</taxon>
        <taxon>Viridiplantae</taxon>
        <taxon>Streptophyta</taxon>
        <taxon>Embryophyta</taxon>
        <taxon>Tracheophyta</taxon>
        <taxon>Spermatophyta</taxon>
        <taxon>Magnoliopsida</taxon>
        <taxon>eudicotyledons</taxon>
        <taxon>Gunneridae</taxon>
        <taxon>Pentapetalae</taxon>
        <taxon>asterids</taxon>
        <taxon>campanulids</taxon>
        <taxon>Escalloniales</taxon>
        <taxon>Escalloniaceae</taxon>
        <taxon>Escallonia</taxon>
    </lineage>
</organism>
<evidence type="ECO:0000259" key="12">
    <source>
        <dbReference type="Pfam" id="PF00924"/>
    </source>
</evidence>
<keyword evidence="7 9" id="KW-0472">Membrane</keyword>
<dbReference type="InterPro" id="IPR016688">
    <property type="entry name" value="MscS-like_plants/fungi"/>
</dbReference>
<evidence type="ECO:0000256" key="6">
    <source>
        <dbReference type="ARBA" id="ARBA00023065"/>
    </source>
</evidence>
<dbReference type="GO" id="GO:0005886">
    <property type="term" value="C:plasma membrane"/>
    <property type="evidence" value="ECO:0007669"/>
    <property type="project" value="UniProtKB-UniRule"/>
</dbReference>
<reference evidence="13" key="1">
    <citation type="submission" date="2022-12" db="EMBL/GenBank/DDBJ databases">
        <title>Draft genome assemblies for two species of Escallonia (Escalloniales).</title>
        <authorList>
            <person name="Chanderbali A."/>
            <person name="Dervinis C."/>
            <person name="Anghel I."/>
            <person name="Soltis D."/>
            <person name="Soltis P."/>
            <person name="Zapata F."/>
        </authorList>
    </citation>
    <scope>NUCLEOTIDE SEQUENCE</scope>
    <source>
        <strain evidence="13">UCBG92.1500</strain>
        <tissue evidence="13">Leaf</tissue>
    </source>
</reference>
<keyword evidence="8" id="KW-0407">Ion channel</keyword>
<evidence type="ECO:0000256" key="8">
    <source>
        <dbReference type="ARBA" id="ARBA00023303"/>
    </source>
</evidence>
<dbReference type="PANTHER" id="PTHR31618">
    <property type="entry name" value="MECHANOSENSITIVE ION CHANNEL PROTEIN 5"/>
    <property type="match status" value="1"/>
</dbReference>
<dbReference type="SUPFAM" id="SSF50182">
    <property type="entry name" value="Sm-like ribonucleoproteins"/>
    <property type="match status" value="1"/>
</dbReference>
<evidence type="ECO:0000256" key="11">
    <source>
        <dbReference type="SAM" id="Phobius"/>
    </source>
</evidence>
<dbReference type="GO" id="GO:0050982">
    <property type="term" value="P:detection of mechanical stimulus"/>
    <property type="evidence" value="ECO:0007669"/>
    <property type="project" value="UniProtKB-ARBA"/>
</dbReference>
<proteinExistence type="inferred from homology"/>
<gene>
    <name evidence="13" type="ORF">RJ640_018780</name>
</gene>
<evidence type="ECO:0000256" key="10">
    <source>
        <dbReference type="SAM" id="MobiDB-lite"/>
    </source>
</evidence>
<name>A0AA88RQ47_9ASTE</name>